<dbReference type="SUPFAM" id="SSF102462">
    <property type="entry name" value="Peptidyl-tRNA hydrolase II"/>
    <property type="match status" value="1"/>
</dbReference>
<dbReference type="Gene3D" id="3.40.1490.10">
    <property type="entry name" value="Bit1"/>
    <property type="match status" value="1"/>
</dbReference>
<evidence type="ECO:0000313" key="2">
    <source>
        <dbReference type="Proteomes" id="UP001325479"/>
    </source>
</evidence>
<accession>A0ABZ0WNE8</accession>
<keyword evidence="2" id="KW-1185">Reference proteome</keyword>
<dbReference type="InterPro" id="IPR018988">
    <property type="entry name" value="DUF2000"/>
</dbReference>
<dbReference type="InterPro" id="IPR023476">
    <property type="entry name" value="Pep_tRNA_hydro_II_dom_sf"/>
</dbReference>
<dbReference type="RefSeq" id="WP_114809887.1">
    <property type="nucleotide sequence ID" value="NZ_CP139965.1"/>
</dbReference>
<sequence>MDLTNEDARANPAPASAAGASAVEAVQARPVFDTKIAVILRDDLPVWKKLNVTAFIVSGIAATVEGVVGPRYVDGSGKSYLPMFRQPVLVYSASDEELRRAFKRVSERELDMSIFTEDLFDTGHDDDNRAAVAAVPTDELRLVGIALRGEKGRVDKALKGLRLHG</sequence>
<dbReference type="EMBL" id="CP139965">
    <property type="protein sequence ID" value="WQD78790.1"/>
    <property type="molecule type" value="Genomic_DNA"/>
</dbReference>
<reference evidence="1 2" key="1">
    <citation type="submission" date="2023-12" db="EMBL/GenBank/DDBJ databases">
        <title>Genome sequencing and assembly of bacterial species from a model synthetic community.</title>
        <authorList>
            <person name="Hogle S.L."/>
        </authorList>
    </citation>
    <scope>NUCLEOTIDE SEQUENCE [LARGE SCALE GENOMIC DNA]</scope>
    <source>
        <strain evidence="1 2">HAMBI 2494</strain>
    </source>
</reference>
<dbReference type="Proteomes" id="UP001325479">
    <property type="component" value="Chromosome"/>
</dbReference>
<gene>
    <name evidence="1" type="ORF">U0042_03510</name>
</gene>
<name>A0ABZ0WNE8_9BURK</name>
<protein>
    <submittedName>
        <fullName evidence="1">DUF2000 domain-containing protein</fullName>
    </submittedName>
</protein>
<organism evidence="1 2">
    <name type="scientific">Paraburkholderia kururiensis</name>
    <dbReference type="NCBI Taxonomy" id="984307"/>
    <lineage>
        <taxon>Bacteria</taxon>
        <taxon>Pseudomonadati</taxon>
        <taxon>Pseudomonadota</taxon>
        <taxon>Betaproteobacteria</taxon>
        <taxon>Burkholderiales</taxon>
        <taxon>Burkholderiaceae</taxon>
        <taxon>Paraburkholderia</taxon>
    </lineage>
</organism>
<evidence type="ECO:0000313" key="1">
    <source>
        <dbReference type="EMBL" id="WQD78790.1"/>
    </source>
</evidence>
<dbReference type="Pfam" id="PF09391">
    <property type="entry name" value="DUF2000"/>
    <property type="match status" value="1"/>
</dbReference>
<proteinExistence type="predicted"/>